<gene>
    <name evidence="7" type="primary">rsgA1</name>
    <name evidence="3" type="synonym">rsgA</name>
    <name evidence="7" type="ORF">GCM10007414_33820</name>
</gene>
<dbReference type="InterPro" id="IPR004881">
    <property type="entry name" value="Ribosome_biogen_GTPase_RsgA"/>
</dbReference>
<evidence type="ECO:0000256" key="2">
    <source>
        <dbReference type="ARBA" id="ARBA00023134"/>
    </source>
</evidence>
<dbReference type="EC" id="3.6.1.-" evidence="3"/>
<dbReference type="InterPro" id="IPR012340">
    <property type="entry name" value="NA-bd_OB-fold"/>
</dbReference>
<organism evidence="7 8">
    <name type="scientific">Agarivorans gilvus</name>
    <dbReference type="NCBI Taxonomy" id="680279"/>
    <lineage>
        <taxon>Bacteria</taxon>
        <taxon>Pseudomonadati</taxon>
        <taxon>Pseudomonadota</taxon>
        <taxon>Gammaproteobacteria</taxon>
        <taxon>Alteromonadales</taxon>
        <taxon>Alteromonadaceae</taxon>
        <taxon>Agarivorans</taxon>
    </lineage>
</organism>
<reference evidence="8" key="1">
    <citation type="journal article" date="2019" name="Int. J. Syst. Evol. Microbiol.">
        <title>The Global Catalogue of Microorganisms (GCM) 10K type strain sequencing project: providing services to taxonomists for standard genome sequencing and annotation.</title>
        <authorList>
            <consortium name="The Broad Institute Genomics Platform"/>
            <consortium name="The Broad Institute Genome Sequencing Center for Infectious Disease"/>
            <person name="Wu L."/>
            <person name="Ma J."/>
        </authorList>
    </citation>
    <scope>NUCLEOTIDE SEQUENCE [LARGE SCALE GENOMIC DNA]</scope>
    <source>
        <strain evidence="8">CGMCC 1.10131</strain>
    </source>
</reference>
<feature type="domain" description="EngC GTPase" evidence="5">
    <location>
        <begin position="119"/>
        <end position="268"/>
    </location>
</feature>
<keyword evidence="3" id="KW-0690">Ribosome biogenesis</keyword>
<dbReference type="InterPro" id="IPR030378">
    <property type="entry name" value="G_CP_dom"/>
</dbReference>
<dbReference type="NCBIfam" id="TIGR00157">
    <property type="entry name" value="ribosome small subunit-dependent GTPase A"/>
    <property type="match status" value="1"/>
</dbReference>
<keyword evidence="3" id="KW-0694">RNA-binding</keyword>
<dbReference type="HAMAP" id="MF_01820">
    <property type="entry name" value="GTPase_RsgA"/>
    <property type="match status" value="1"/>
</dbReference>
<feature type="binding site" evidence="3">
    <location>
        <position position="294"/>
    </location>
    <ligand>
        <name>Zn(2+)</name>
        <dbReference type="ChEBI" id="CHEBI:29105"/>
    </ligand>
</feature>
<dbReference type="PANTHER" id="PTHR32120">
    <property type="entry name" value="SMALL RIBOSOMAL SUBUNIT BIOGENESIS GTPASE RSGA"/>
    <property type="match status" value="1"/>
</dbReference>
<comment type="function">
    <text evidence="3">One of several proteins that assist in the late maturation steps of the functional core of the 30S ribosomal subunit. Helps release RbfA from mature subunits. May play a role in the assembly of ribosomal proteins into the subunit. Circularly permuted GTPase that catalyzes slow GTP hydrolysis, GTPase activity is stimulated by the 30S ribosomal subunit.</text>
</comment>
<dbReference type="EMBL" id="BMDY01000025">
    <property type="protein sequence ID" value="GGB17655.1"/>
    <property type="molecule type" value="Genomic_DNA"/>
</dbReference>
<dbReference type="NCBIfam" id="NF008931">
    <property type="entry name" value="PRK12288.1"/>
    <property type="match status" value="1"/>
</dbReference>
<dbReference type="PROSITE" id="PS51721">
    <property type="entry name" value="G_CP"/>
    <property type="match status" value="1"/>
</dbReference>
<accession>A0ABQ1I533</accession>
<evidence type="ECO:0000259" key="5">
    <source>
        <dbReference type="PROSITE" id="PS50936"/>
    </source>
</evidence>
<dbReference type="PROSITE" id="PS50936">
    <property type="entry name" value="ENGC_GTPASE"/>
    <property type="match status" value="1"/>
</dbReference>
<dbReference type="Pfam" id="PF03193">
    <property type="entry name" value="RsgA_GTPase"/>
    <property type="match status" value="1"/>
</dbReference>
<evidence type="ECO:0000256" key="1">
    <source>
        <dbReference type="ARBA" id="ARBA00022741"/>
    </source>
</evidence>
<feature type="compositionally biased region" description="Basic residues" evidence="4">
    <location>
        <begin position="1"/>
        <end position="24"/>
    </location>
</feature>
<comment type="caution">
    <text evidence="7">The sequence shown here is derived from an EMBL/GenBank/DDBJ whole genome shotgun (WGS) entry which is preliminary data.</text>
</comment>
<feature type="binding site" evidence="3">
    <location>
        <begin position="158"/>
        <end position="161"/>
    </location>
    <ligand>
        <name>GTP</name>
        <dbReference type="ChEBI" id="CHEBI:37565"/>
    </ligand>
</feature>
<sequence>MTKRKKLSQGQLRRVRSNQQKRLKKQETHQWLDEQLGPQQEGTIISRFGQHADVESSTGEVFRCNMRRSLGSLVTGDEVVWRAGSEEQSGIRGVIEARHERRSELTRPDFYDGIKAIAANIDQVVIVSAVLPEFSTSIVDRYLVAVEDVGLEPVILLNKVDLLDTKQRQAIERQLSLYQGLGYKVVFASTKQVEGLNDLNQYLNNKTSIFVGQSGVGKSSLVNALLPEQSIDTKEVSEVSGLGQHTTTTARLYHLSCGGRLIDSPGVREFQLWHLAKERVAWGFIELRPWLNQCRFRDCKHQGDPGCAIQEAIDSGSVSQQRFDSYQRILETMEANKPNRNIPGKNN</sequence>
<dbReference type="CDD" id="cd01854">
    <property type="entry name" value="YjeQ_EngC"/>
    <property type="match status" value="1"/>
</dbReference>
<evidence type="ECO:0000313" key="8">
    <source>
        <dbReference type="Proteomes" id="UP000651977"/>
    </source>
</evidence>
<dbReference type="InterPro" id="IPR027417">
    <property type="entry name" value="P-loop_NTPase"/>
</dbReference>
<keyword evidence="1 3" id="KW-0547">Nucleotide-binding</keyword>
<evidence type="ECO:0000256" key="4">
    <source>
        <dbReference type="SAM" id="MobiDB-lite"/>
    </source>
</evidence>
<dbReference type="Proteomes" id="UP000651977">
    <property type="component" value="Unassembled WGS sequence"/>
</dbReference>
<dbReference type="SUPFAM" id="SSF52540">
    <property type="entry name" value="P-loop containing nucleoside triphosphate hydrolases"/>
    <property type="match status" value="1"/>
</dbReference>
<dbReference type="Gene3D" id="1.10.40.50">
    <property type="entry name" value="Probable gtpase engc, domain 3"/>
    <property type="match status" value="1"/>
</dbReference>
<proteinExistence type="inferred from homology"/>
<feature type="binding site" evidence="3">
    <location>
        <begin position="212"/>
        <end position="220"/>
    </location>
    <ligand>
        <name>GTP</name>
        <dbReference type="ChEBI" id="CHEBI:37565"/>
    </ligand>
</feature>
<evidence type="ECO:0000259" key="6">
    <source>
        <dbReference type="PROSITE" id="PS51721"/>
    </source>
</evidence>
<name>A0ABQ1I533_9ALTE</name>
<feature type="binding site" evidence="3">
    <location>
        <position position="307"/>
    </location>
    <ligand>
        <name>Zn(2+)</name>
        <dbReference type="ChEBI" id="CHEBI:29105"/>
    </ligand>
</feature>
<comment type="subunit">
    <text evidence="3">Monomer. Associates with 30S ribosomal subunit, binds 16S rRNA.</text>
</comment>
<keyword evidence="3" id="KW-0963">Cytoplasm</keyword>
<keyword evidence="3" id="KW-0699">rRNA-binding</keyword>
<feature type="binding site" evidence="3">
    <location>
        <position position="301"/>
    </location>
    <ligand>
        <name>Zn(2+)</name>
        <dbReference type="ChEBI" id="CHEBI:29105"/>
    </ligand>
</feature>
<feature type="binding site" evidence="3">
    <location>
        <position position="299"/>
    </location>
    <ligand>
        <name>Zn(2+)</name>
        <dbReference type="ChEBI" id="CHEBI:29105"/>
    </ligand>
</feature>
<protein>
    <recommendedName>
        <fullName evidence="3">Small ribosomal subunit biogenesis GTPase RsgA</fullName>
        <ecNumber evidence="3">3.6.1.-</ecNumber>
    </recommendedName>
</protein>
<dbReference type="RefSeq" id="WP_055734010.1">
    <property type="nucleotide sequence ID" value="NZ_BMDY01000025.1"/>
</dbReference>
<keyword evidence="8" id="KW-1185">Reference proteome</keyword>
<evidence type="ECO:0000313" key="7">
    <source>
        <dbReference type="EMBL" id="GGB17655.1"/>
    </source>
</evidence>
<feature type="domain" description="CP-type G" evidence="6">
    <location>
        <begin position="102"/>
        <end position="270"/>
    </location>
</feature>
<keyword evidence="2 3" id="KW-0342">GTP-binding</keyword>
<dbReference type="InterPro" id="IPR010914">
    <property type="entry name" value="RsgA_GTPase_dom"/>
</dbReference>
<dbReference type="PANTHER" id="PTHR32120:SF11">
    <property type="entry name" value="SMALL RIBOSOMAL SUBUNIT BIOGENESIS GTPASE RSGA 1, MITOCHONDRIAL-RELATED"/>
    <property type="match status" value="1"/>
</dbReference>
<comment type="subcellular location">
    <subcellularLocation>
        <location evidence="3">Cytoplasm</location>
    </subcellularLocation>
</comment>
<dbReference type="Gene3D" id="3.40.50.300">
    <property type="entry name" value="P-loop containing nucleotide triphosphate hydrolases"/>
    <property type="match status" value="1"/>
</dbReference>
<feature type="region of interest" description="Disordered" evidence="4">
    <location>
        <begin position="1"/>
        <end position="29"/>
    </location>
</feature>
<dbReference type="Gene3D" id="2.40.50.140">
    <property type="entry name" value="Nucleic acid-binding proteins"/>
    <property type="match status" value="1"/>
</dbReference>
<evidence type="ECO:0000256" key="3">
    <source>
        <dbReference type="HAMAP-Rule" id="MF_01820"/>
    </source>
</evidence>
<keyword evidence="3" id="KW-0479">Metal-binding</keyword>
<comment type="cofactor">
    <cofactor evidence="3">
        <name>Zn(2+)</name>
        <dbReference type="ChEBI" id="CHEBI:29105"/>
    </cofactor>
    <text evidence="3">Binds 1 zinc ion per subunit.</text>
</comment>
<comment type="similarity">
    <text evidence="3">Belongs to the TRAFAC class YlqF/YawG GTPase family. RsgA subfamily.</text>
</comment>
<keyword evidence="3" id="KW-0862">Zinc</keyword>
<keyword evidence="3" id="KW-0378">Hydrolase</keyword>